<evidence type="ECO:0000259" key="4">
    <source>
        <dbReference type="PROSITE" id="PS50949"/>
    </source>
</evidence>
<evidence type="ECO:0000256" key="2">
    <source>
        <dbReference type="ARBA" id="ARBA00023125"/>
    </source>
</evidence>
<keyword evidence="1" id="KW-0805">Transcription regulation</keyword>
<dbReference type="PANTHER" id="PTHR43537">
    <property type="entry name" value="TRANSCRIPTIONAL REGULATOR, GNTR FAMILY"/>
    <property type="match status" value="1"/>
</dbReference>
<dbReference type="InterPro" id="IPR008920">
    <property type="entry name" value="TF_FadR/GntR_C"/>
</dbReference>
<evidence type="ECO:0000313" key="6">
    <source>
        <dbReference type="Proteomes" id="UP000642819"/>
    </source>
</evidence>
<dbReference type="SUPFAM" id="SSF46785">
    <property type="entry name" value="Winged helix' DNA-binding domain"/>
    <property type="match status" value="1"/>
</dbReference>
<dbReference type="Gene3D" id="1.20.120.530">
    <property type="entry name" value="GntR ligand-binding domain-like"/>
    <property type="match status" value="1"/>
</dbReference>
<dbReference type="SMART" id="SM00895">
    <property type="entry name" value="FCD"/>
    <property type="match status" value="1"/>
</dbReference>
<name>A0ABQ3GCM1_9MICC</name>
<sequence length="223" mass="25220">MDQKKDFEPESTRVTDRIRNEIIDGIRPPGSKLVERDLAADLGVSRLPIRDALKTLVSEGLVTLRPRTWAVVREFSESDIADLHEVRVSLELMTFKLAAQRHTREGLRELRRIVDDELEYSRQNRGVESRRAGADFHECVIRMSGNELLNELSQTLAARMRWLLAQHADLEGMAREHDQLYAALASRDEAAVERLVLQHLETSRANAAAMKQARDAGLQASGT</sequence>
<dbReference type="PRINTS" id="PR00035">
    <property type="entry name" value="HTHGNTR"/>
</dbReference>
<dbReference type="InterPro" id="IPR011711">
    <property type="entry name" value="GntR_C"/>
</dbReference>
<feature type="domain" description="HTH gntR-type" evidence="4">
    <location>
        <begin position="8"/>
        <end position="75"/>
    </location>
</feature>
<dbReference type="SUPFAM" id="SSF48008">
    <property type="entry name" value="GntR ligand-binding domain-like"/>
    <property type="match status" value="1"/>
</dbReference>
<proteinExistence type="predicted"/>
<dbReference type="InterPro" id="IPR036390">
    <property type="entry name" value="WH_DNA-bd_sf"/>
</dbReference>
<accession>A0ABQ3GCM1</accession>
<reference evidence="6" key="1">
    <citation type="journal article" date="2019" name="Int. J. Syst. Evol. Microbiol.">
        <title>The Global Catalogue of Microorganisms (GCM) 10K type strain sequencing project: providing services to taxonomists for standard genome sequencing and annotation.</title>
        <authorList>
            <consortium name="The Broad Institute Genomics Platform"/>
            <consortium name="The Broad Institute Genome Sequencing Center for Infectious Disease"/>
            <person name="Wu L."/>
            <person name="Ma J."/>
        </authorList>
    </citation>
    <scope>NUCLEOTIDE SEQUENCE [LARGE SCALE GENOMIC DNA]</scope>
    <source>
        <strain evidence="6">KCTC 19466</strain>
    </source>
</reference>
<dbReference type="Pfam" id="PF07729">
    <property type="entry name" value="FCD"/>
    <property type="match status" value="1"/>
</dbReference>
<protein>
    <submittedName>
        <fullName evidence="5">Transcriptional regulator</fullName>
    </submittedName>
</protein>
<dbReference type="InterPro" id="IPR036388">
    <property type="entry name" value="WH-like_DNA-bd_sf"/>
</dbReference>
<dbReference type="PROSITE" id="PS50949">
    <property type="entry name" value="HTH_GNTR"/>
    <property type="match status" value="1"/>
</dbReference>
<dbReference type="RefSeq" id="WP_189348369.1">
    <property type="nucleotide sequence ID" value="NZ_BMXK01000001.1"/>
</dbReference>
<keyword evidence="3" id="KW-0804">Transcription</keyword>
<comment type="caution">
    <text evidence="5">The sequence shown here is derived from an EMBL/GenBank/DDBJ whole genome shotgun (WGS) entry which is preliminary data.</text>
</comment>
<evidence type="ECO:0000313" key="5">
    <source>
        <dbReference type="EMBL" id="GHD00321.1"/>
    </source>
</evidence>
<dbReference type="PANTHER" id="PTHR43537:SF45">
    <property type="entry name" value="GNTR FAMILY REGULATORY PROTEIN"/>
    <property type="match status" value="1"/>
</dbReference>
<keyword evidence="2" id="KW-0238">DNA-binding</keyword>
<dbReference type="Pfam" id="PF00392">
    <property type="entry name" value="GntR"/>
    <property type="match status" value="1"/>
</dbReference>
<dbReference type="SMART" id="SM00345">
    <property type="entry name" value="HTH_GNTR"/>
    <property type="match status" value="1"/>
</dbReference>
<dbReference type="CDD" id="cd07377">
    <property type="entry name" value="WHTH_GntR"/>
    <property type="match status" value="1"/>
</dbReference>
<dbReference type="EMBL" id="BMXK01000001">
    <property type="protein sequence ID" value="GHD00321.1"/>
    <property type="molecule type" value="Genomic_DNA"/>
</dbReference>
<dbReference type="Gene3D" id="1.10.10.10">
    <property type="entry name" value="Winged helix-like DNA-binding domain superfamily/Winged helix DNA-binding domain"/>
    <property type="match status" value="1"/>
</dbReference>
<dbReference type="Proteomes" id="UP000642819">
    <property type="component" value="Unassembled WGS sequence"/>
</dbReference>
<dbReference type="InterPro" id="IPR000524">
    <property type="entry name" value="Tscrpt_reg_HTH_GntR"/>
</dbReference>
<evidence type="ECO:0000256" key="1">
    <source>
        <dbReference type="ARBA" id="ARBA00023015"/>
    </source>
</evidence>
<gene>
    <name evidence="5" type="ORF">GCM10008096_03480</name>
</gene>
<organism evidence="5 6">
    <name type="scientific">Zhihengliuella salsuginis</name>
    <dbReference type="NCBI Taxonomy" id="578222"/>
    <lineage>
        <taxon>Bacteria</taxon>
        <taxon>Bacillati</taxon>
        <taxon>Actinomycetota</taxon>
        <taxon>Actinomycetes</taxon>
        <taxon>Micrococcales</taxon>
        <taxon>Micrococcaceae</taxon>
        <taxon>Zhihengliuella</taxon>
    </lineage>
</organism>
<keyword evidence="6" id="KW-1185">Reference proteome</keyword>
<evidence type="ECO:0000256" key="3">
    <source>
        <dbReference type="ARBA" id="ARBA00023163"/>
    </source>
</evidence>